<proteinExistence type="predicted"/>
<dbReference type="AlphaFoldDB" id="A0A1M5VC48"/>
<gene>
    <name evidence="1" type="ORF">SAMN02745207_02196</name>
</gene>
<reference evidence="1 2" key="1">
    <citation type="submission" date="2016-11" db="EMBL/GenBank/DDBJ databases">
        <authorList>
            <person name="Jaros S."/>
            <person name="Januszkiewicz K."/>
            <person name="Wedrychowicz H."/>
        </authorList>
    </citation>
    <scope>NUCLEOTIDE SEQUENCE [LARGE SCALE GENOMIC DNA]</scope>
    <source>
        <strain evidence="1 2">DSM 8605</strain>
    </source>
</reference>
<dbReference type="PANTHER" id="PTHR13812">
    <property type="entry name" value="KETIMINE REDUCTASE MU-CRYSTALLIN"/>
    <property type="match status" value="1"/>
</dbReference>
<dbReference type="OrthoDB" id="9792005at2"/>
<dbReference type="InterPro" id="IPR003462">
    <property type="entry name" value="ODC_Mu_crystall"/>
</dbReference>
<dbReference type="InterPro" id="IPR036291">
    <property type="entry name" value="NAD(P)-bd_dom_sf"/>
</dbReference>
<dbReference type="GO" id="GO:0005737">
    <property type="term" value="C:cytoplasm"/>
    <property type="evidence" value="ECO:0007669"/>
    <property type="project" value="TreeGrafter"/>
</dbReference>
<dbReference type="RefSeq" id="WP_073338478.1">
    <property type="nucleotide sequence ID" value="NZ_FQXM01000011.1"/>
</dbReference>
<dbReference type="SUPFAM" id="SSF51735">
    <property type="entry name" value="NAD(P)-binding Rossmann-fold domains"/>
    <property type="match status" value="1"/>
</dbReference>
<evidence type="ECO:0000313" key="2">
    <source>
        <dbReference type="Proteomes" id="UP000184447"/>
    </source>
</evidence>
<dbReference type="STRING" id="1121316.SAMN02745207_02196"/>
<dbReference type="Gene3D" id="3.30.1780.10">
    <property type="entry name" value="ornithine cyclodeaminase, domain 1"/>
    <property type="match status" value="1"/>
</dbReference>
<dbReference type="InterPro" id="IPR023401">
    <property type="entry name" value="ODC_N"/>
</dbReference>
<keyword evidence="2" id="KW-1185">Reference proteome</keyword>
<organism evidence="1 2">
    <name type="scientific">Clostridium grantii DSM 8605</name>
    <dbReference type="NCBI Taxonomy" id="1121316"/>
    <lineage>
        <taxon>Bacteria</taxon>
        <taxon>Bacillati</taxon>
        <taxon>Bacillota</taxon>
        <taxon>Clostridia</taxon>
        <taxon>Eubacteriales</taxon>
        <taxon>Clostridiaceae</taxon>
        <taxon>Clostridium</taxon>
    </lineage>
</organism>
<accession>A0A1M5VC48</accession>
<dbReference type="Gene3D" id="3.40.50.720">
    <property type="entry name" value="NAD(P)-binding Rossmann-like Domain"/>
    <property type="match status" value="1"/>
</dbReference>
<dbReference type="PIRSF" id="PIRSF001439">
    <property type="entry name" value="CryM"/>
    <property type="match status" value="1"/>
</dbReference>
<dbReference type="Proteomes" id="UP000184447">
    <property type="component" value="Unassembled WGS sequence"/>
</dbReference>
<dbReference type="EMBL" id="FQXM01000011">
    <property type="protein sequence ID" value="SHH72771.1"/>
    <property type="molecule type" value="Genomic_DNA"/>
</dbReference>
<protein>
    <submittedName>
        <fullName evidence="1">Ornithine cyclodeaminase</fullName>
    </submittedName>
</protein>
<dbReference type="Pfam" id="PF02423">
    <property type="entry name" value="OCD_Mu_crystall"/>
    <property type="match status" value="1"/>
</dbReference>
<dbReference type="NCBIfam" id="NF004848">
    <property type="entry name" value="PRK06199.1"/>
    <property type="match status" value="1"/>
</dbReference>
<dbReference type="PANTHER" id="PTHR13812:SF19">
    <property type="entry name" value="KETIMINE REDUCTASE MU-CRYSTALLIN"/>
    <property type="match status" value="1"/>
</dbReference>
<sequence>MNNNTKVDFLYLSEPDMIKAGVKDMAGCVEAMEEMFKLLKVGDFRMGGSNGFSHGCMVTFPETSSFPNMPIDGPDRRFMAMPAYLGGDFNMAGAKWYGSNAENRKKGLPRSVLMLTLNDKDTGAPVAHMSANVLSAYRTGAIPGVGVKYLAREDSKIVGIVGPGVMAKTALASFMAVRPAIETVKIKGRSQKSIEDFVKYVEDEFPTVKNIEVVDDIQSAVKDADVVCLATSATIGNLDEYPYVKEEWIKPGAVICCPAAGRFDEDFVLNRARNVTDCLHLYEAWSEEYPYPTFLSIPIPAVNCMDLIHEGKMKKEQIHDLGDILMGKLPARRNDEEITIYSVGGMPVEDIAWGTIVYRNALEKGIGTKLNLWDEPELA</sequence>
<evidence type="ECO:0000313" key="1">
    <source>
        <dbReference type="EMBL" id="SHH72771.1"/>
    </source>
</evidence>
<name>A0A1M5VC48_9CLOT</name>